<name>A0A7Y3WTJ6_9CLOT</name>
<evidence type="ECO:0000313" key="2">
    <source>
        <dbReference type="Proteomes" id="UP000531659"/>
    </source>
</evidence>
<reference evidence="1 2" key="1">
    <citation type="submission" date="2020-05" db="EMBL/GenBank/DDBJ databases">
        <title>Complete genome of Clostridium estertheticum subspecies estertheticum, isolated from Vacuum packed lamb meat from New Zealand imported to Switzerland.</title>
        <authorList>
            <person name="Wambui J."/>
            <person name="Stevens M.J.A."/>
            <person name="Stephan R."/>
        </authorList>
    </citation>
    <scope>NUCLEOTIDE SEQUENCE [LARGE SCALE GENOMIC DNA]</scope>
    <source>
        <strain evidence="1 2">CEST001</strain>
    </source>
</reference>
<gene>
    <name evidence="1" type="ORF">HLQ16_14185</name>
</gene>
<organism evidence="1 2">
    <name type="scientific">Clostridium estertheticum</name>
    <dbReference type="NCBI Taxonomy" id="238834"/>
    <lineage>
        <taxon>Bacteria</taxon>
        <taxon>Bacillati</taxon>
        <taxon>Bacillota</taxon>
        <taxon>Clostridia</taxon>
        <taxon>Eubacteriales</taxon>
        <taxon>Clostridiaceae</taxon>
        <taxon>Clostridium</taxon>
    </lineage>
</organism>
<comment type="caution">
    <text evidence="1">The sequence shown here is derived from an EMBL/GenBank/DDBJ whole genome shotgun (WGS) entry which is preliminary data.</text>
</comment>
<dbReference type="Proteomes" id="UP000531659">
    <property type="component" value="Unassembled WGS sequence"/>
</dbReference>
<sequence length="392" mass="42375">MKSVALRTKIVTGIITGGMLLSSVSLAFATGIKSTKTDVKTPSKIEFKQSKAELESTLKLGVSTGIITQTESDKILAYENSKTVDKTVKINIYKDLVDNNILTQAKADALKASEQVQRDAQRQKKLDTKLAKLVTDKTITQDQSDKIKAAIATQEAANKVEKEKTKTMTKAERKAYEDSNKTTHISALKALVDAGTITQAQADKVGPVGAIGGPGKHGKDMKGGVKLESILKLGVSSNIITQSESDKVLSYEKTKTTDNKIKTNVYKDLVDNNILTQAKVDALKANEKAQMDTQRQAKMDTKLAKLVTDKTITQDQSDKIKAAIVSEEAANKVEMEKTKTMTAAERKAYMESKKGTHISALKALVNAGTITQAQADKVGHGANNHRAGIKIK</sequence>
<dbReference type="AlphaFoldDB" id="A0A7Y3WTJ6"/>
<protein>
    <submittedName>
        <fullName evidence="1">Uncharacterized protein</fullName>
    </submittedName>
</protein>
<dbReference type="RefSeq" id="WP_171297757.1">
    <property type="nucleotide sequence ID" value="NZ_CP087098.1"/>
</dbReference>
<evidence type="ECO:0000313" key="1">
    <source>
        <dbReference type="EMBL" id="NNU77084.1"/>
    </source>
</evidence>
<proteinExistence type="predicted"/>
<accession>A0A7Y3WTJ6</accession>
<dbReference type="EMBL" id="JABEYB010000010">
    <property type="protein sequence ID" value="NNU77084.1"/>
    <property type="molecule type" value="Genomic_DNA"/>
</dbReference>